<dbReference type="Gene3D" id="3.40.50.10260">
    <property type="entry name" value="YjeF N-terminal domain"/>
    <property type="match status" value="1"/>
</dbReference>
<comment type="caution">
    <text evidence="2">The sequence shown here is derived from an EMBL/GenBank/DDBJ whole genome shotgun (WGS) entry which is preliminary data.</text>
</comment>
<keyword evidence="3" id="KW-1185">Reference proteome</keyword>
<sequence>DVTVTFGAGKPGLLRGPGRALAGRVELVDVGLDLSGATPMVRADR</sequence>
<feature type="non-terminal residue" evidence="2">
    <location>
        <position position="1"/>
    </location>
</feature>
<dbReference type="EMBL" id="QWGT01000404">
    <property type="protein sequence ID" value="RIJ44921.1"/>
    <property type="molecule type" value="Genomic_DNA"/>
</dbReference>
<feature type="domain" description="YjeF N-terminal" evidence="1">
    <location>
        <begin position="1"/>
        <end position="38"/>
    </location>
</feature>
<dbReference type="AlphaFoldDB" id="A0A399SQY7"/>
<name>A0A399SQY7_9MICO</name>
<dbReference type="InterPro" id="IPR036652">
    <property type="entry name" value="YjeF_N_dom_sf"/>
</dbReference>
<accession>A0A399SQY7</accession>
<proteinExistence type="predicted"/>
<gene>
    <name evidence="2" type="ORF">DZG00_15500</name>
</gene>
<organism evidence="2 3">
    <name type="scientific">Clavibacter lycopersici</name>
    <dbReference type="NCBI Taxonomy" id="2301718"/>
    <lineage>
        <taxon>Bacteria</taxon>
        <taxon>Bacillati</taxon>
        <taxon>Actinomycetota</taxon>
        <taxon>Actinomycetes</taxon>
        <taxon>Micrococcales</taxon>
        <taxon>Microbacteriaceae</taxon>
        <taxon>Clavibacter</taxon>
    </lineage>
</organism>
<dbReference type="PROSITE" id="PS51385">
    <property type="entry name" value="YJEF_N"/>
    <property type="match status" value="1"/>
</dbReference>
<dbReference type="SUPFAM" id="SSF64153">
    <property type="entry name" value="YjeF N-terminal domain-like"/>
    <property type="match status" value="1"/>
</dbReference>
<reference evidence="2 3" key="1">
    <citation type="submission" date="2018-08" db="EMBL/GenBank/DDBJ databases">
        <title>Genome Sequence of Clavibacter michiganensis Subspecies type strains, and the Atypical Peach-Colored Strains Isolated from Tomato.</title>
        <authorList>
            <person name="Osdaghi E."/>
            <person name="Portier P."/>
            <person name="Briand M."/>
            <person name="Jacques M.-A."/>
        </authorList>
    </citation>
    <scope>NUCLEOTIDE SEQUENCE [LARGE SCALE GENOMIC DNA]</scope>
    <source>
        <strain evidence="2 3">CFBP 8615</strain>
    </source>
</reference>
<evidence type="ECO:0000313" key="3">
    <source>
        <dbReference type="Proteomes" id="UP000266484"/>
    </source>
</evidence>
<evidence type="ECO:0000259" key="1">
    <source>
        <dbReference type="PROSITE" id="PS51385"/>
    </source>
</evidence>
<dbReference type="InterPro" id="IPR004443">
    <property type="entry name" value="YjeF_N_dom"/>
</dbReference>
<evidence type="ECO:0000313" key="2">
    <source>
        <dbReference type="EMBL" id="RIJ44921.1"/>
    </source>
</evidence>
<dbReference type="Proteomes" id="UP000266484">
    <property type="component" value="Unassembled WGS sequence"/>
</dbReference>
<protein>
    <submittedName>
        <fullName evidence="2">NAD(P)H-hydrate epimerase</fullName>
    </submittedName>
</protein>